<dbReference type="SUPFAM" id="SSF52058">
    <property type="entry name" value="L domain-like"/>
    <property type="match status" value="1"/>
</dbReference>
<organism evidence="1 2">
    <name type="scientific">Trichostrongylus colubriformis</name>
    <name type="common">Black scour worm</name>
    <dbReference type="NCBI Taxonomy" id="6319"/>
    <lineage>
        <taxon>Eukaryota</taxon>
        <taxon>Metazoa</taxon>
        <taxon>Ecdysozoa</taxon>
        <taxon>Nematoda</taxon>
        <taxon>Chromadorea</taxon>
        <taxon>Rhabditida</taxon>
        <taxon>Rhabditina</taxon>
        <taxon>Rhabditomorpha</taxon>
        <taxon>Strongyloidea</taxon>
        <taxon>Trichostrongylidae</taxon>
        <taxon>Trichostrongylus</taxon>
    </lineage>
</organism>
<sequence length="146" mass="16518">MSFENDITFPNLLKINYDVDLCGGSYYALRIMGNSMTEIVFHENFTLNGLNFTRGNQNVVRILAGNETLYTVNISSEDCYVNYQLSSSTRSRLQGCHNLIGYVKTGNPFPPSMMSNVKEIHGTFEIFGTNLDDLNSQKQIKIFAHQ</sequence>
<name>A0AAN8FB87_TRICO</name>
<comment type="caution">
    <text evidence="1">The sequence shown here is derived from an EMBL/GenBank/DDBJ whole genome shotgun (WGS) entry which is preliminary data.</text>
</comment>
<evidence type="ECO:0000313" key="2">
    <source>
        <dbReference type="Proteomes" id="UP001331761"/>
    </source>
</evidence>
<dbReference type="EMBL" id="WIXE01011823">
    <property type="protein sequence ID" value="KAK5976476.1"/>
    <property type="molecule type" value="Genomic_DNA"/>
</dbReference>
<reference evidence="1 2" key="1">
    <citation type="submission" date="2019-10" db="EMBL/GenBank/DDBJ databases">
        <title>Assembly and Annotation for the nematode Trichostrongylus colubriformis.</title>
        <authorList>
            <person name="Martin J."/>
        </authorList>
    </citation>
    <scope>NUCLEOTIDE SEQUENCE [LARGE SCALE GENOMIC DNA]</scope>
    <source>
        <strain evidence="1">G859</strain>
        <tissue evidence="1">Whole worm</tissue>
    </source>
</reference>
<evidence type="ECO:0000313" key="1">
    <source>
        <dbReference type="EMBL" id="KAK5976476.1"/>
    </source>
</evidence>
<dbReference type="Proteomes" id="UP001331761">
    <property type="component" value="Unassembled WGS sequence"/>
</dbReference>
<proteinExistence type="predicted"/>
<keyword evidence="2" id="KW-1185">Reference proteome</keyword>
<gene>
    <name evidence="1" type="ORF">GCK32_018386</name>
</gene>
<feature type="non-terminal residue" evidence="1">
    <location>
        <position position="146"/>
    </location>
</feature>
<protein>
    <submittedName>
        <fullName evidence="1">Uncharacterized protein</fullName>
    </submittedName>
</protein>
<dbReference type="AlphaFoldDB" id="A0AAN8FB87"/>
<accession>A0AAN8FB87</accession>